<keyword evidence="3 11" id="KW-0328">Glycosyltransferase</keyword>
<evidence type="ECO:0000256" key="4">
    <source>
        <dbReference type="ARBA" id="ARBA00022679"/>
    </source>
</evidence>
<evidence type="ECO:0000256" key="6">
    <source>
        <dbReference type="ARBA" id="ARBA00022989"/>
    </source>
</evidence>
<dbReference type="SUPFAM" id="SSF53448">
    <property type="entry name" value="Nucleotide-diphospho-sugar transferases"/>
    <property type="match status" value="1"/>
</dbReference>
<comment type="subcellular location">
    <subcellularLocation>
        <location evidence="1">Cell membrane</location>
        <topology evidence="1">Multi-pass membrane protein</topology>
    </subcellularLocation>
</comment>
<feature type="domain" description="Glycosyltransferase 2-like" evidence="10">
    <location>
        <begin position="19"/>
        <end position="182"/>
    </location>
</feature>
<evidence type="ECO:0000313" key="11">
    <source>
        <dbReference type="EMBL" id="CAA0110238.1"/>
    </source>
</evidence>
<keyword evidence="4 11" id="KW-0808">Transferase</keyword>
<comment type="similarity">
    <text evidence="8">Belongs to the glycosyltransferase 2 family. GtrB subfamily.</text>
</comment>
<evidence type="ECO:0000313" key="12">
    <source>
        <dbReference type="Proteomes" id="UP000434580"/>
    </source>
</evidence>
<dbReference type="PANTHER" id="PTHR48090">
    <property type="entry name" value="UNDECAPRENYL-PHOSPHATE 4-DEOXY-4-FORMAMIDO-L-ARABINOSE TRANSFERASE-RELATED"/>
    <property type="match status" value="1"/>
</dbReference>
<evidence type="ECO:0000259" key="10">
    <source>
        <dbReference type="Pfam" id="PF00535"/>
    </source>
</evidence>
<dbReference type="EC" id="2.4.-.-" evidence="11"/>
<sequence>MRPFECDNRQIFMNAIELSIVTPMFNEESMIDIFFERVTACLEPVTENYEIICVNDGSSDTTWQRLVKHAEQDPRIKAVNLSRNFGKEAALTAGLDMASGMAAIPFDADLQDPPELIAEMVEQWRKGFDVVLAKRVDRSADSLLKRSTSSVFYKVIDKFSDTRIPENVGDFRLLDRKVLECLKLFPEKSRFMKGIFASLGFKECVVEYARPERAAGETKWNYVRLYGLAVEGFVSFTSLPLKVWSYIGVSTAFGAFAFGLYMIVRTLVSGVDVPGYASLMVVVLFMSGLILTSLGMIGEYLARVFIEVKQRPIYLVMETVGFDDEKKAHQGG</sequence>
<gene>
    <name evidence="11" type="ORF">DPBNPPHM_01362</name>
</gene>
<keyword evidence="7 9" id="KW-0472">Membrane</keyword>
<accession>A0A5S9Q0B4</accession>
<keyword evidence="5 9" id="KW-0812">Transmembrane</keyword>
<dbReference type="Proteomes" id="UP000434580">
    <property type="component" value="Unassembled WGS sequence"/>
</dbReference>
<feature type="transmembrane region" description="Helical" evidence="9">
    <location>
        <begin position="276"/>
        <end position="302"/>
    </location>
</feature>
<dbReference type="Pfam" id="PF00535">
    <property type="entry name" value="Glycos_transf_2"/>
    <property type="match status" value="1"/>
</dbReference>
<reference evidence="11 12" key="1">
    <citation type="submission" date="2019-11" db="EMBL/GenBank/DDBJ databases">
        <authorList>
            <person name="Holert J."/>
        </authorList>
    </citation>
    <scope>NUCLEOTIDE SEQUENCE [LARGE SCALE GENOMIC DNA]</scope>
    <source>
        <strain evidence="11">BC5_2</strain>
    </source>
</reference>
<dbReference type="InterPro" id="IPR001173">
    <property type="entry name" value="Glyco_trans_2-like"/>
</dbReference>
<proteinExistence type="inferred from homology"/>
<dbReference type="Gene3D" id="3.90.550.10">
    <property type="entry name" value="Spore Coat Polysaccharide Biosynthesis Protein SpsA, Chain A"/>
    <property type="match status" value="1"/>
</dbReference>
<evidence type="ECO:0000256" key="7">
    <source>
        <dbReference type="ARBA" id="ARBA00023136"/>
    </source>
</evidence>
<dbReference type="AlphaFoldDB" id="A0A5S9Q0B4"/>
<evidence type="ECO:0000256" key="1">
    <source>
        <dbReference type="ARBA" id="ARBA00004651"/>
    </source>
</evidence>
<evidence type="ECO:0000256" key="8">
    <source>
        <dbReference type="ARBA" id="ARBA00038152"/>
    </source>
</evidence>
<dbReference type="GO" id="GO:0005886">
    <property type="term" value="C:plasma membrane"/>
    <property type="evidence" value="ECO:0007669"/>
    <property type="project" value="UniProtKB-SubCell"/>
</dbReference>
<dbReference type="InterPro" id="IPR029044">
    <property type="entry name" value="Nucleotide-diphossugar_trans"/>
</dbReference>
<name>A0A5S9Q0B4_9GAMM</name>
<evidence type="ECO:0000256" key="3">
    <source>
        <dbReference type="ARBA" id="ARBA00022676"/>
    </source>
</evidence>
<dbReference type="EMBL" id="CACSII010000016">
    <property type="protein sequence ID" value="CAA0110238.1"/>
    <property type="molecule type" value="Genomic_DNA"/>
</dbReference>
<dbReference type="FunFam" id="3.90.550.10:FF:000079">
    <property type="entry name" value="Probable glycosyl transferase"/>
    <property type="match status" value="1"/>
</dbReference>
<keyword evidence="6 9" id="KW-1133">Transmembrane helix</keyword>
<evidence type="ECO:0000256" key="2">
    <source>
        <dbReference type="ARBA" id="ARBA00022475"/>
    </source>
</evidence>
<evidence type="ECO:0000256" key="5">
    <source>
        <dbReference type="ARBA" id="ARBA00022692"/>
    </source>
</evidence>
<organism evidence="11 12">
    <name type="scientific">BD1-7 clade bacterium</name>
    <dbReference type="NCBI Taxonomy" id="2029982"/>
    <lineage>
        <taxon>Bacteria</taxon>
        <taxon>Pseudomonadati</taxon>
        <taxon>Pseudomonadota</taxon>
        <taxon>Gammaproteobacteria</taxon>
        <taxon>Cellvibrionales</taxon>
        <taxon>Spongiibacteraceae</taxon>
        <taxon>BD1-7 clade</taxon>
    </lineage>
</organism>
<dbReference type="CDD" id="cd04187">
    <property type="entry name" value="DPM1_like_bac"/>
    <property type="match status" value="1"/>
</dbReference>
<dbReference type="PANTHER" id="PTHR48090:SF1">
    <property type="entry name" value="PROPHAGE BACTOPRENOL GLUCOSYL TRANSFERASE HOMOLOG"/>
    <property type="match status" value="1"/>
</dbReference>
<evidence type="ECO:0000256" key="9">
    <source>
        <dbReference type="SAM" id="Phobius"/>
    </source>
</evidence>
<protein>
    <submittedName>
        <fullName evidence="11">Putative glycosyltransferase</fullName>
        <ecNumber evidence="11">2.4.-.-</ecNumber>
    </submittedName>
</protein>
<dbReference type="GO" id="GO:0016757">
    <property type="term" value="F:glycosyltransferase activity"/>
    <property type="evidence" value="ECO:0007669"/>
    <property type="project" value="UniProtKB-KW"/>
</dbReference>
<feature type="transmembrane region" description="Helical" evidence="9">
    <location>
        <begin position="243"/>
        <end position="264"/>
    </location>
</feature>
<keyword evidence="2" id="KW-1003">Cell membrane</keyword>
<dbReference type="InterPro" id="IPR050256">
    <property type="entry name" value="Glycosyltransferase_2"/>
</dbReference>